<evidence type="ECO:0000256" key="1">
    <source>
        <dbReference type="SAM" id="Phobius"/>
    </source>
</evidence>
<dbReference type="GO" id="GO:0006508">
    <property type="term" value="P:proteolysis"/>
    <property type="evidence" value="ECO:0007669"/>
    <property type="project" value="UniProtKB-KW"/>
</dbReference>
<keyword evidence="1" id="KW-0472">Membrane</keyword>
<gene>
    <name evidence="2" type="ORF">BJ970_002576</name>
</gene>
<keyword evidence="2" id="KW-0645">Protease</keyword>
<dbReference type="GO" id="GO:0008233">
    <property type="term" value="F:peptidase activity"/>
    <property type="evidence" value="ECO:0007669"/>
    <property type="project" value="UniProtKB-KW"/>
</dbReference>
<keyword evidence="1" id="KW-0812">Transmembrane</keyword>
<feature type="transmembrane region" description="Helical" evidence="1">
    <location>
        <begin position="63"/>
        <end position="86"/>
    </location>
</feature>
<dbReference type="Proteomes" id="UP000584374">
    <property type="component" value="Unassembled WGS sequence"/>
</dbReference>
<dbReference type="RefSeq" id="WP_184726455.1">
    <property type="nucleotide sequence ID" value="NZ_JACHIW010000001.1"/>
</dbReference>
<evidence type="ECO:0000313" key="2">
    <source>
        <dbReference type="EMBL" id="MBB5155042.1"/>
    </source>
</evidence>
<evidence type="ECO:0000313" key="3">
    <source>
        <dbReference type="Proteomes" id="UP000584374"/>
    </source>
</evidence>
<comment type="caution">
    <text evidence="2">The sequence shown here is derived from an EMBL/GenBank/DDBJ whole genome shotgun (WGS) entry which is preliminary data.</text>
</comment>
<reference evidence="2 3" key="1">
    <citation type="submission" date="2020-08" db="EMBL/GenBank/DDBJ databases">
        <title>Sequencing the genomes of 1000 actinobacteria strains.</title>
        <authorList>
            <person name="Klenk H.-P."/>
        </authorList>
    </citation>
    <scope>NUCLEOTIDE SEQUENCE [LARGE SCALE GENOMIC DNA]</scope>
    <source>
        <strain evidence="2 3">DSM 45584</strain>
    </source>
</reference>
<protein>
    <submittedName>
        <fullName evidence="2">Membrane-bound ClpP family serine protease</fullName>
    </submittedName>
</protein>
<accession>A0A840PXN4</accession>
<feature type="transmembrane region" description="Helical" evidence="1">
    <location>
        <begin position="15"/>
        <end position="33"/>
    </location>
</feature>
<keyword evidence="2" id="KW-0378">Hydrolase</keyword>
<feature type="transmembrane region" description="Helical" evidence="1">
    <location>
        <begin position="39"/>
        <end position="56"/>
    </location>
</feature>
<keyword evidence="3" id="KW-1185">Reference proteome</keyword>
<name>A0A840PXN4_9PSEU</name>
<keyword evidence="1" id="KW-1133">Transmembrane helix</keyword>
<proteinExistence type="predicted"/>
<dbReference type="AlphaFoldDB" id="A0A840PXN4"/>
<organism evidence="2 3">
    <name type="scientific">Saccharopolyspora phatthalungensis</name>
    <dbReference type="NCBI Taxonomy" id="664693"/>
    <lineage>
        <taxon>Bacteria</taxon>
        <taxon>Bacillati</taxon>
        <taxon>Actinomycetota</taxon>
        <taxon>Actinomycetes</taxon>
        <taxon>Pseudonocardiales</taxon>
        <taxon>Pseudonocardiaceae</taxon>
        <taxon>Saccharopolyspora</taxon>
    </lineage>
</organism>
<sequence length="206" mass="22561">MSRLAKVKEIVSRKFIWTLLFFLCSFGLTAWLFTVENGADIAGILALAVAIIALIVNPTDSRLSVWIAMGLALLFVVLGAAAYSVYEQTRSLQVVADVKFSGATSELRNEQKVAMSIATTQERDYLTIRFGITNSRSGQKIQDCRTDPETKVDLKLDSDPSPITLSSDEPGTVAVHGAREINAVVTMRARDGCRMQLHVDSAELHN</sequence>
<dbReference type="EMBL" id="JACHIW010000001">
    <property type="protein sequence ID" value="MBB5155042.1"/>
    <property type="molecule type" value="Genomic_DNA"/>
</dbReference>